<proteinExistence type="inferred from homology"/>
<dbReference type="InterPro" id="IPR022353">
    <property type="entry name" value="Insulin_CS"/>
</dbReference>
<evidence type="ECO:0000313" key="3">
    <source>
        <dbReference type="Proteomes" id="UP001208570"/>
    </source>
</evidence>
<dbReference type="SUPFAM" id="SSF56994">
    <property type="entry name" value="Insulin-like"/>
    <property type="match status" value="1"/>
</dbReference>
<dbReference type="AlphaFoldDB" id="A0AAD9NBQ5"/>
<dbReference type="EMBL" id="JAODUP010000100">
    <property type="protein sequence ID" value="KAK2162326.1"/>
    <property type="molecule type" value="Genomic_DNA"/>
</dbReference>
<gene>
    <name evidence="2" type="ORF">LSH36_100g03017</name>
</gene>
<dbReference type="InterPro" id="IPR036438">
    <property type="entry name" value="Insulin-like_sf"/>
</dbReference>
<keyword evidence="3" id="KW-1185">Reference proteome</keyword>
<name>A0AAD9NBQ5_9ANNE</name>
<sequence length="141" mass="16215">MIILLGTDSEWLCYDESHDDQTAADSRALRPWTDQRHLEENGDVFLPKDRALSVLNKRGAYQGRITCECCQYQCTFHELSQYCSVTAIKRSASRIGLGSIIRQSPSSEKESADIRDKQLIGRLLRKFGPQWLEDYLQYPNV</sequence>
<protein>
    <submittedName>
        <fullName evidence="2">Uncharacterized protein</fullName>
    </submittedName>
</protein>
<dbReference type="Gene3D" id="1.10.100.10">
    <property type="entry name" value="Insulin-like"/>
    <property type="match status" value="1"/>
</dbReference>
<dbReference type="Proteomes" id="UP001208570">
    <property type="component" value="Unassembled WGS sequence"/>
</dbReference>
<evidence type="ECO:0000256" key="1">
    <source>
        <dbReference type="ARBA" id="ARBA00009034"/>
    </source>
</evidence>
<comment type="caution">
    <text evidence="2">The sequence shown here is derived from an EMBL/GenBank/DDBJ whole genome shotgun (WGS) entry which is preliminary data.</text>
</comment>
<accession>A0AAD9NBQ5</accession>
<dbReference type="PROSITE" id="PS00262">
    <property type="entry name" value="INSULIN"/>
    <property type="match status" value="1"/>
</dbReference>
<organism evidence="2 3">
    <name type="scientific">Paralvinella palmiformis</name>
    <dbReference type="NCBI Taxonomy" id="53620"/>
    <lineage>
        <taxon>Eukaryota</taxon>
        <taxon>Metazoa</taxon>
        <taxon>Spiralia</taxon>
        <taxon>Lophotrochozoa</taxon>
        <taxon>Annelida</taxon>
        <taxon>Polychaeta</taxon>
        <taxon>Sedentaria</taxon>
        <taxon>Canalipalpata</taxon>
        <taxon>Terebellida</taxon>
        <taxon>Terebelliformia</taxon>
        <taxon>Alvinellidae</taxon>
        <taxon>Paralvinella</taxon>
    </lineage>
</organism>
<reference evidence="2" key="1">
    <citation type="journal article" date="2023" name="Mol. Biol. Evol.">
        <title>Third-Generation Sequencing Reveals the Adaptive Role of the Epigenome in Three Deep-Sea Polychaetes.</title>
        <authorList>
            <person name="Perez M."/>
            <person name="Aroh O."/>
            <person name="Sun Y."/>
            <person name="Lan Y."/>
            <person name="Juniper S.K."/>
            <person name="Young C.R."/>
            <person name="Angers B."/>
            <person name="Qian P.Y."/>
        </authorList>
    </citation>
    <scope>NUCLEOTIDE SEQUENCE</scope>
    <source>
        <strain evidence="2">P08H-3</strain>
    </source>
</reference>
<evidence type="ECO:0000313" key="2">
    <source>
        <dbReference type="EMBL" id="KAK2162326.1"/>
    </source>
</evidence>
<comment type="similarity">
    <text evidence="1">Belongs to the insulin family.</text>
</comment>